<dbReference type="AlphaFoldDB" id="A0AAV2J8J2"/>
<keyword evidence="2" id="KW-1185">Reference proteome</keyword>
<name>A0AAV2J8J2_KNICA</name>
<dbReference type="Gene3D" id="3.10.120.10">
    <property type="entry name" value="Cytochrome b5-like heme/steroid binding domain"/>
    <property type="match status" value="1"/>
</dbReference>
<evidence type="ECO:0000313" key="2">
    <source>
        <dbReference type="Proteomes" id="UP001497482"/>
    </source>
</evidence>
<dbReference type="EMBL" id="OZ035833">
    <property type="protein sequence ID" value="CAL1573898.1"/>
    <property type="molecule type" value="Genomic_DNA"/>
</dbReference>
<dbReference type="Proteomes" id="UP001497482">
    <property type="component" value="Chromosome 11"/>
</dbReference>
<protein>
    <submittedName>
        <fullName evidence="1">Uncharacterized protein</fullName>
    </submittedName>
</protein>
<dbReference type="InterPro" id="IPR036400">
    <property type="entry name" value="Cyt_B5-like_heme/steroid_sf"/>
</dbReference>
<sequence length="146" mass="16318">MAGKDASLSFITGDFRETELTDDVSNVSPLQLVALYEWLSFYQRQYQHDSLLGGIIQKVGSLQSYYCKLRLPWQKAADSKQNLKLKRPSFHYVIQNGVVQQDESGALQKVVEWSENGLVSLGSCILLGPALPDVSALNTHLNMILM</sequence>
<evidence type="ECO:0000313" key="1">
    <source>
        <dbReference type="EMBL" id="CAL1573898.1"/>
    </source>
</evidence>
<accession>A0AAV2J8J2</accession>
<reference evidence="1 2" key="1">
    <citation type="submission" date="2024-04" db="EMBL/GenBank/DDBJ databases">
        <authorList>
            <person name="Waldvogel A.-M."/>
            <person name="Schoenle A."/>
        </authorList>
    </citation>
    <scope>NUCLEOTIDE SEQUENCE [LARGE SCALE GENOMIC DNA]</scope>
</reference>
<organism evidence="1 2">
    <name type="scientific">Knipowitschia caucasica</name>
    <name type="common">Caucasian dwarf goby</name>
    <name type="synonym">Pomatoschistus caucasicus</name>
    <dbReference type="NCBI Taxonomy" id="637954"/>
    <lineage>
        <taxon>Eukaryota</taxon>
        <taxon>Metazoa</taxon>
        <taxon>Chordata</taxon>
        <taxon>Craniata</taxon>
        <taxon>Vertebrata</taxon>
        <taxon>Euteleostomi</taxon>
        <taxon>Actinopterygii</taxon>
        <taxon>Neopterygii</taxon>
        <taxon>Teleostei</taxon>
        <taxon>Neoteleostei</taxon>
        <taxon>Acanthomorphata</taxon>
        <taxon>Gobiaria</taxon>
        <taxon>Gobiiformes</taxon>
        <taxon>Gobioidei</taxon>
        <taxon>Gobiidae</taxon>
        <taxon>Gobiinae</taxon>
        <taxon>Knipowitschia</taxon>
    </lineage>
</organism>
<gene>
    <name evidence="1" type="ORF">KC01_LOCUS5703</name>
</gene>
<proteinExistence type="predicted"/>